<evidence type="ECO:0000256" key="4">
    <source>
        <dbReference type="ARBA" id="ARBA00022898"/>
    </source>
</evidence>
<name>A0AA38LPI0_9TREE</name>
<dbReference type="NCBIfam" id="TIGR01788">
    <property type="entry name" value="Glu-decarb-GAD"/>
    <property type="match status" value="1"/>
</dbReference>
<dbReference type="AlphaFoldDB" id="A0AA38LPI0"/>
<evidence type="ECO:0000256" key="9">
    <source>
        <dbReference type="RuleBase" id="RU361171"/>
    </source>
</evidence>
<dbReference type="GO" id="GO:0005829">
    <property type="term" value="C:cytosol"/>
    <property type="evidence" value="ECO:0007669"/>
    <property type="project" value="TreeGrafter"/>
</dbReference>
<dbReference type="EC" id="4.1.1.15" evidence="3 9"/>
<dbReference type="GeneID" id="77730690"/>
<dbReference type="PANTHER" id="PTHR43321">
    <property type="entry name" value="GLUTAMATE DECARBOXYLASE"/>
    <property type="match status" value="1"/>
</dbReference>
<feature type="modified residue" description="N6-(pyridoxal phosphate)lysine" evidence="7">
    <location>
        <position position="298"/>
    </location>
</feature>
<dbReference type="GO" id="GO:0006538">
    <property type="term" value="P:L-glutamate catabolic process"/>
    <property type="evidence" value="ECO:0007669"/>
    <property type="project" value="TreeGrafter"/>
</dbReference>
<comment type="similarity">
    <text evidence="2 8">Belongs to the group II decarboxylase family.</text>
</comment>
<reference evidence="11" key="1">
    <citation type="journal article" date="2022" name="G3 (Bethesda)">
        <title>High quality genome of the basidiomycete yeast Dioszegia hungarica PDD-24b-2 isolated from cloud water.</title>
        <authorList>
            <person name="Jarrige D."/>
            <person name="Haridas S."/>
            <person name="Bleykasten-Grosshans C."/>
            <person name="Joly M."/>
            <person name="Nadalig T."/>
            <person name="Sancelme M."/>
            <person name="Vuilleumier S."/>
            <person name="Grigoriev I.V."/>
            <person name="Amato P."/>
            <person name="Bringel F."/>
        </authorList>
    </citation>
    <scope>NUCLEOTIDE SEQUENCE</scope>
    <source>
        <strain evidence="11">PDD-24b-2</strain>
    </source>
</reference>
<evidence type="ECO:0000256" key="10">
    <source>
        <dbReference type="SAM" id="MobiDB-lite"/>
    </source>
</evidence>
<evidence type="ECO:0000256" key="6">
    <source>
        <dbReference type="ARBA" id="ARBA00048868"/>
    </source>
</evidence>
<dbReference type="Gene3D" id="3.40.640.10">
    <property type="entry name" value="Type I PLP-dependent aspartate aminotransferase-like (Major domain)"/>
    <property type="match status" value="1"/>
</dbReference>
<keyword evidence="9" id="KW-0210">Decarboxylase</keyword>
<dbReference type="InterPro" id="IPR015421">
    <property type="entry name" value="PyrdxlP-dep_Trfase_major"/>
</dbReference>
<evidence type="ECO:0000256" key="5">
    <source>
        <dbReference type="ARBA" id="ARBA00023239"/>
    </source>
</evidence>
<comment type="catalytic activity">
    <reaction evidence="6 9">
        <text>L-glutamate + H(+) = 4-aminobutanoate + CO2</text>
        <dbReference type="Rhea" id="RHEA:17785"/>
        <dbReference type="ChEBI" id="CHEBI:15378"/>
        <dbReference type="ChEBI" id="CHEBI:16526"/>
        <dbReference type="ChEBI" id="CHEBI:29985"/>
        <dbReference type="ChEBI" id="CHEBI:59888"/>
        <dbReference type="EC" id="4.1.1.15"/>
    </reaction>
</comment>
<dbReference type="GO" id="GO:0016740">
    <property type="term" value="F:transferase activity"/>
    <property type="evidence" value="ECO:0007669"/>
    <property type="project" value="UniProtKB-KW"/>
</dbReference>
<evidence type="ECO:0000256" key="1">
    <source>
        <dbReference type="ARBA" id="ARBA00001933"/>
    </source>
</evidence>
<keyword evidence="4 7" id="KW-0663">Pyridoxal phosphate</keyword>
<keyword evidence="11" id="KW-0808">Transferase</keyword>
<dbReference type="Gene3D" id="4.10.280.50">
    <property type="match status" value="1"/>
</dbReference>
<evidence type="ECO:0000256" key="3">
    <source>
        <dbReference type="ARBA" id="ARBA00012421"/>
    </source>
</evidence>
<dbReference type="Pfam" id="PF00282">
    <property type="entry name" value="Pyridoxal_deC"/>
    <property type="match status" value="1"/>
</dbReference>
<dbReference type="GO" id="GO:0004351">
    <property type="term" value="F:glutamate decarboxylase activity"/>
    <property type="evidence" value="ECO:0007669"/>
    <property type="project" value="UniProtKB-EC"/>
</dbReference>
<dbReference type="Proteomes" id="UP001164286">
    <property type="component" value="Unassembled WGS sequence"/>
</dbReference>
<accession>A0AA38LPI0</accession>
<comment type="caution">
    <text evidence="11">The sequence shown here is derived from an EMBL/GenBank/DDBJ whole genome shotgun (WGS) entry which is preliminary data.</text>
</comment>
<gene>
    <name evidence="11" type="ORF">MKK02DRAFT_41226</name>
</gene>
<comment type="cofactor">
    <cofactor evidence="1 7 8">
        <name>pyridoxal 5'-phosphate</name>
        <dbReference type="ChEBI" id="CHEBI:597326"/>
    </cofactor>
</comment>
<dbReference type="EMBL" id="JAKWFO010000015">
    <property type="protein sequence ID" value="KAI9632082.1"/>
    <property type="molecule type" value="Genomic_DNA"/>
</dbReference>
<protein>
    <recommendedName>
        <fullName evidence="3 9">Glutamate decarboxylase</fullName>
        <ecNumber evidence="3 9">4.1.1.15</ecNumber>
    </recommendedName>
</protein>
<keyword evidence="12" id="KW-1185">Reference proteome</keyword>
<sequence>MSLARHVDADKLIAEARDHRIHKHTGKRSDLHGIPYASRYEIDQELPRFKMPDSGVDPKAAYQLLHDELLLDGNPNMNLASFVHTWVPDECQKLMEENLNKNLVDQDEYPAAQQIHERCVSMIANLWHAPGDSSAAIGTATTGSSEAIMLGGLSLKRRWQEKMKAAGKDIHHPGPNIVMGAEAQVALEKFARYFEVECRLVPVTPESNFVMDAKDAMKFVDENTIGVFVILGSTYTGVFESVTEMSAELDRYEEKTGIHIPIHVDAASGGFVAPFAYPEYKWDFKLPRVQSINASGHKYGMSAVGVGWIIWRSPEFLPQDLIFELHYLGQTDYSYNLNFSRPAHPILAQMFNFINLGFSGYRRIMLNNLSKARLVSHALENSGYYSILSNVHRAKPTPPLSEMAGQVIKGHNPLDEEDAAFYNEGLPVVSFRFTDEIKAQYPEVKQAWVQEQLRAIGWIVPNYPLPPAAENIEILRVVIRESLSGDLVRKLITDILQVTETLLESGGPSLSMMMAAKTANQDKKSDEKHGDLARGDIKENTSTWAKPC</sequence>
<feature type="compositionally biased region" description="Basic and acidic residues" evidence="10">
    <location>
        <begin position="520"/>
        <end position="539"/>
    </location>
</feature>
<dbReference type="InterPro" id="IPR015424">
    <property type="entry name" value="PyrdxlP-dep_Trfase"/>
</dbReference>
<evidence type="ECO:0000313" key="11">
    <source>
        <dbReference type="EMBL" id="KAI9632082.1"/>
    </source>
</evidence>
<dbReference type="SUPFAM" id="SSF53383">
    <property type="entry name" value="PLP-dependent transferases"/>
    <property type="match status" value="1"/>
</dbReference>
<dbReference type="FunFam" id="4.10.280.50:FF:000001">
    <property type="entry name" value="Glutamate decarboxylase"/>
    <property type="match status" value="1"/>
</dbReference>
<dbReference type="GO" id="GO:0030170">
    <property type="term" value="F:pyridoxal phosphate binding"/>
    <property type="evidence" value="ECO:0007669"/>
    <property type="project" value="InterPro"/>
</dbReference>
<feature type="region of interest" description="Disordered" evidence="10">
    <location>
        <begin position="518"/>
        <end position="548"/>
    </location>
</feature>
<evidence type="ECO:0000256" key="8">
    <source>
        <dbReference type="RuleBase" id="RU000382"/>
    </source>
</evidence>
<dbReference type="RefSeq" id="XP_052941859.1">
    <property type="nucleotide sequence ID" value="XM_053091485.1"/>
</dbReference>
<dbReference type="InterPro" id="IPR002129">
    <property type="entry name" value="PyrdxlP-dep_de-COase"/>
</dbReference>
<evidence type="ECO:0000256" key="2">
    <source>
        <dbReference type="ARBA" id="ARBA00009533"/>
    </source>
</evidence>
<organism evidence="11 12">
    <name type="scientific">Dioszegia hungarica</name>
    <dbReference type="NCBI Taxonomy" id="4972"/>
    <lineage>
        <taxon>Eukaryota</taxon>
        <taxon>Fungi</taxon>
        <taxon>Dikarya</taxon>
        <taxon>Basidiomycota</taxon>
        <taxon>Agaricomycotina</taxon>
        <taxon>Tremellomycetes</taxon>
        <taxon>Tremellales</taxon>
        <taxon>Bulleribasidiaceae</taxon>
        <taxon>Dioszegia</taxon>
    </lineage>
</organism>
<dbReference type="FunFam" id="3.90.1150.160:FF:000005">
    <property type="entry name" value="Glutamate decarboxylase"/>
    <property type="match status" value="1"/>
</dbReference>
<evidence type="ECO:0000256" key="7">
    <source>
        <dbReference type="PIRSR" id="PIRSR602129-50"/>
    </source>
</evidence>
<dbReference type="PANTHER" id="PTHR43321:SF3">
    <property type="entry name" value="GLUTAMATE DECARBOXYLASE"/>
    <property type="match status" value="1"/>
</dbReference>
<keyword evidence="5 8" id="KW-0456">Lyase</keyword>
<proteinExistence type="inferred from homology"/>
<evidence type="ECO:0000313" key="12">
    <source>
        <dbReference type="Proteomes" id="UP001164286"/>
    </source>
</evidence>
<dbReference type="InterPro" id="IPR010107">
    <property type="entry name" value="Glutamate_decarboxylase"/>
</dbReference>
<dbReference type="FunFam" id="3.40.640.10:FF:000017">
    <property type="entry name" value="Glutamate decarboxylase"/>
    <property type="match status" value="1"/>
</dbReference>
<dbReference type="Gene3D" id="3.90.1150.160">
    <property type="match status" value="1"/>
</dbReference>